<organism evidence="2 3">
    <name type="scientific">Aplosporella prunicola CBS 121167</name>
    <dbReference type="NCBI Taxonomy" id="1176127"/>
    <lineage>
        <taxon>Eukaryota</taxon>
        <taxon>Fungi</taxon>
        <taxon>Dikarya</taxon>
        <taxon>Ascomycota</taxon>
        <taxon>Pezizomycotina</taxon>
        <taxon>Dothideomycetes</taxon>
        <taxon>Dothideomycetes incertae sedis</taxon>
        <taxon>Botryosphaeriales</taxon>
        <taxon>Aplosporellaceae</taxon>
        <taxon>Aplosporella</taxon>
    </lineage>
</organism>
<proteinExistence type="predicted"/>
<dbReference type="OrthoDB" id="4232400at2759"/>
<accession>A0A6A6BFE1</accession>
<dbReference type="Pfam" id="PF22936">
    <property type="entry name" value="Pol_BBD"/>
    <property type="match status" value="1"/>
</dbReference>
<protein>
    <recommendedName>
        <fullName evidence="1">Retrovirus-related Pol polyprotein from transposon TNT 1-94-like beta-barrel domain-containing protein</fullName>
    </recommendedName>
</protein>
<dbReference type="EMBL" id="ML995485">
    <property type="protein sequence ID" value="KAF2141954.1"/>
    <property type="molecule type" value="Genomic_DNA"/>
</dbReference>
<dbReference type="PANTHER" id="PTHR40628:SF1">
    <property type="entry name" value="CHROMO DOMAIN-CONTAINING PROTEIN"/>
    <property type="match status" value="1"/>
</dbReference>
<gene>
    <name evidence="2" type="ORF">K452DRAFT_332676</name>
</gene>
<name>A0A6A6BFE1_9PEZI</name>
<evidence type="ECO:0000313" key="2">
    <source>
        <dbReference type="EMBL" id="KAF2141954.1"/>
    </source>
</evidence>
<dbReference type="Proteomes" id="UP000799438">
    <property type="component" value="Unassembled WGS sequence"/>
</dbReference>
<dbReference type="GeneID" id="54302656"/>
<dbReference type="RefSeq" id="XP_033397666.1">
    <property type="nucleotide sequence ID" value="XM_033545158.1"/>
</dbReference>
<dbReference type="InterPro" id="IPR054722">
    <property type="entry name" value="PolX-like_BBD"/>
</dbReference>
<reference evidence="2" key="1">
    <citation type="journal article" date="2020" name="Stud. Mycol.">
        <title>101 Dothideomycetes genomes: a test case for predicting lifestyles and emergence of pathogens.</title>
        <authorList>
            <person name="Haridas S."/>
            <person name="Albert R."/>
            <person name="Binder M."/>
            <person name="Bloem J."/>
            <person name="Labutti K."/>
            <person name="Salamov A."/>
            <person name="Andreopoulos B."/>
            <person name="Baker S."/>
            <person name="Barry K."/>
            <person name="Bills G."/>
            <person name="Bluhm B."/>
            <person name="Cannon C."/>
            <person name="Castanera R."/>
            <person name="Culley D."/>
            <person name="Daum C."/>
            <person name="Ezra D."/>
            <person name="Gonzalez J."/>
            <person name="Henrissat B."/>
            <person name="Kuo A."/>
            <person name="Liang C."/>
            <person name="Lipzen A."/>
            <person name="Lutzoni F."/>
            <person name="Magnuson J."/>
            <person name="Mondo S."/>
            <person name="Nolan M."/>
            <person name="Ohm R."/>
            <person name="Pangilinan J."/>
            <person name="Park H.-J."/>
            <person name="Ramirez L."/>
            <person name="Alfaro M."/>
            <person name="Sun H."/>
            <person name="Tritt A."/>
            <person name="Yoshinaga Y."/>
            <person name="Zwiers L.-H."/>
            <person name="Turgeon B."/>
            <person name="Goodwin S."/>
            <person name="Spatafora J."/>
            <person name="Crous P."/>
            <person name="Grigoriev I."/>
        </authorList>
    </citation>
    <scope>NUCLEOTIDE SEQUENCE</scope>
    <source>
        <strain evidence="2">CBS 121167</strain>
    </source>
</reference>
<dbReference type="AlphaFoldDB" id="A0A6A6BFE1"/>
<evidence type="ECO:0000259" key="1">
    <source>
        <dbReference type="Pfam" id="PF22936"/>
    </source>
</evidence>
<feature type="domain" description="Retrovirus-related Pol polyprotein from transposon TNT 1-94-like beta-barrel" evidence="1">
    <location>
        <begin position="42"/>
        <end position="123"/>
    </location>
</feature>
<keyword evidence="3" id="KW-1185">Reference proteome</keyword>
<sequence>MRAATSSGRDHQAPKKHFQRERIMEEEISLNPRAWVGLSTLNYHICNDRSYFTTYNPIGSLPVHFCGAAETLRDENLGISTAHGIGDVALQICKSNGELTTLILNEVLYVPGSPCNAIAVLNLGKCFRFDRGAGVVYDGKDREVAYLPRQGRALVTLKLANEWSGMFPETVKDKDAPLVSLGYWAMGAPVLNETDTVKEVLQNVMQLTDYAEDGRFGMDVYPRIHAGKYLDQKVNLTIGKVLELLALYDKSDKTKEKFINSGLLKPDFSESKLTYGTSNLDKKRAGGIIPETDRFAYPEPSHRSLNQWNPPSPQTPIQNVPSLKATSPEIPKQEASDLNVPAPNAFGLTPSIPQRHTLEILSKTKFIQLGWGSRAGFQHAHALMHPADIVAGNRILDEYERQEIGLGWFHSHGYLLRRHEYRGGREWTVATAYSK</sequence>
<dbReference type="PANTHER" id="PTHR40628">
    <property type="entry name" value="CHROMO DOMAIN-CONTAINING PROTEIN"/>
    <property type="match status" value="1"/>
</dbReference>
<evidence type="ECO:0000313" key="3">
    <source>
        <dbReference type="Proteomes" id="UP000799438"/>
    </source>
</evidence>